<dbReference type="OrthoDB" id="308821at2759"/>
<feature type="compositionally biased region" description="Polar residues" evidence="1">
    <location>
        <begin position="1344"/>
        <end position="1356"/>
    </location>
</feature>
<feature type="region of interest" description="Disordered" evidence="1">
    <location>
        <begin position="1436"/>
        <end position="1476"/>
    </location>
</feature>
<dbReference type="InterPro" id="IPR005112">
    <property type="entry name" value="dDENN_dom"/>
</dbReference>
<dbReference type="SMART" id="SM00800">
    <property type="entry name" value="uDENN"/>
    <property type="match status" value="1"/>
</dbReference>
<feature type="domain" description="UDENN" evidence="2">
    <location>
        <begin position="206"/>
        <end position="657"/>
    </location>
</feature>
<dbReference type="Gene3D" id="3.40.50.11500">
    <property type="match status" value="1"/>
</dbReference>
<feature type="region of interest" description="Disordered" evidence="1">
    <location>
        <begin position="1114"/>
        <end position="1151"/>
    </location>
</feature>
<dbReference type="PANTHER" id="PTHR12296:SF21">
    <property type="entry name" value="DENN DOMAIN-CONTAINING PROTEIN 3"/>
    <property type="match status" value="1"/>
</dbReference>
<reference evidence="3 4" key="1">
    <citation type="submission" date="2014-06" db="EMBL/GenBank/DDBJ databases">
        <authorList>
            <person name="Swart Estienne"/>
        </authorList>
    </citation>
    <scope>NUCLEOTIDE SEQUENCE [LARGE SCALE GENOMIC DNA]</scope>
    <source>
        <strain evidence="3 4">130c</strain>
    </source>
</reference>
<feature type="compositionally biased region" description="Polar residues" evidence="1">
    <location>
        <begin position="1115"/>
        <end position="1131"/>
    </location>
</feature>
<evidence type="ECO:0000256" key="1">
    <source>
        <dbReference type="SAM" id="MobiDB-lite"/>
    </source>
</evidence>
<dbReference type="GO" id="GO:0031410">
    <property type="term" value="C:cytoplasmic vesicle"/>
    <property type="evidence" value="ECO:0007669"/>
    <property type="project" value="TreeGrafter"/>
</dbReference>
<dbReference type="InterPro" id="IPR043153">
    <property type="entry name" value="DENN_C"/>
</dbReference>
<feature type="compositionally biased region" description="Low complexity" evidence="1">
    <location>
        <begin position="1436"/>
        <end position="1445"/>
    </location>
</feature>
<dbReference type="GO" id="GO:0032483">
    <property type="term" value="P:regulation of Rab protein signal transduction"/>
    <property type="evidence" value="ECO:0007669"/>
    <property type="project" value="TreeGrafter"/>
</dbReference>
<proteinExistence type="predicted"/>
<dbReference type="InterPro" id="IPR051696">
    <property type="entry name" value="DENN_Domain_GEFs"/>
</dbReference>
<gene>
    <name evidence="3" type="primary">Contig13047.g13911</name>
    <name evidence="3" type="ORF">STYLEM_2390</name>
</gene>
<dbReference type="OMA" id="FIVNCEN"/>
<feature type="region of interest" description="Disordered" evidence="1">
    <location>
        <begin position="1344"/>
        <end position="1423"/>
    </location>
</feature>
<sequence length="1476" mass="171997">MAFQQEYKLADYFSVIGLDEQLNTIDQVQDDKMIEDLEIIVMQDEYTKISYNSQVEKWIDLDGSNMIFLRIIYGAQRPITDINFYRIQNQSGHPNKMRLPAYLEIEPVLIKQYGDPDADSKFRKFRKNNPDGDKKKEMLIYTGDFDLTPYLEGANGAQSGSNLCFCYTRKRKNYPISDVEIVQGVSGTKGPDDIEFNLQPSLKQINYKLGKNIKNRLLCYRQTKVLDRYPFEGRDRLYYEFPVSLSQFCFPSGIQFTTQRSLPQYFSFILTDAQGQHIYGTALTFDETLPPELKNKLKQNYVSNVDKIYSQKAICVLSHYAFMDSFKEILKQLYRIYLSSSNLPIERYIVNFMDEIPVPDKGNILVQHEIGEKKIQFFRHIDQYPPYASVNICIIFINQQKKDIEFLFRALDAEQVIDIFLALLMEKKVLLISEHKALLTHSAIALISLLFPLRWIHVLIPILPKNMTDVLDAPVPFLIGIEPFIIRDDGFEIPNEVYRGKIFLFIYLSLVDLDNGSISLRDSKPKLPSKEFKILRQRLIKATEGIIRPDPVLEQVDYAFEMKSYDPEEQFEFQLNEYEIRDAFLEFMSSLMSGYTKFLNTPNAQKDVFFDSKDFFDFKKFRAAKDATKNVTLIYKLTETTLFANFIEARSFGKSDQDDQIMYFDEQFIQYSQFINRSLKLKRNKKVSMPLIVRPFTEKKTIKSLAPCEEGLEPNQVFKHQTFPKFDLSYFYPPRQVQNYNEETGYLIKSMVSNEQLMKMHDTEWARYLNEIIYLLWFQIFCTTLPMYSNYSKELIYFAKKLLEYIQRKLTPMRDAEMIYRRLFEACGTCRLQDEIQDLYLDMKKNKIDPDKVTFGTYYQAFLVSKKHNTNFNNGMAMGSNNMRYPVLQQKESYLQYTPEDFQQKLKEFEFKQIQIEEEKQNTFKQRNSFGYLNMARSESDFAGEVETQVESLRTSQVKLSQILENSIYLEIETLCQQCDKPLKEEEILSGFQKNLSSYVIKCPICKESYVPKFNVYSEYKTDFLKGRDGMSIQMLSPVTLYKEYINLVEHKGEQIVLRDNFLKEHRTVFWNIILYFKMMRLPIFMLDLDYSQLHIKVNVSQVKKYLPNDKKKVISTSSQNQSSFKGNSQKLDQEKLRKLESSPARQSSISRMASSVADVFKNSINKNNNVGSNNNEFGDNQSVNNENDHQSEKRSLSNYFMRKKDGSHKSGSGAGSVVTSLSDLERIEKIMTTAQYANKSIVKYFSKHLEEFRREMQSSKEIILSELVTQGIPEQMNRHVNLNMNSGANPLTKNFQEWQKNKQPVTAEAIIDSINSSRHGGSFNMPKVGQQDISQSNHQLNRLSNASNSKNNNGIPITLSNQLRNDSSSSLSSSNTPFKRSLADIRKSNQSIKHSIESRNSEKTSNNKPVQNISGQNFFKPPKDQRDVQIMLQNQKNQQQSQNQHVDLNRSPNQPIINSKMNSNHQQNSSSNYKM</sequence>
<dbReference type="InParanoid" id="A0A077ZU33"/>
<organism evidence="3 4">
    <name type="scientific">Stylonychia lemnae</name>
    <name type="common">Ciliate</name>
    <dbReference type="NCBI Taxonomy" id="5949"/>
    <lineage>
        <taxon>Eukaryota</taxon>
        <taxon>Sar</taxon>
        <taxon>Alveolata</taxon>
        <taxon>Ciliophora</taxon>
        <taxon>Intramacronucleata</taxon>
        <taxon>Spirotrichea</taxon>
        <taxon>Stichotrichia</taxon>
        <taxon>Sporadotrichida</taxon>
        <taxon>Oxytrichidae</taxon>
        <taxon>Stylonychinae</taxon>
        <taxon>Stylonychia</taxon>
    </lineage>
</organism>
<dbReference type="Gene3D" id="3.30.450.200">
    <property type="match status" value="1"/>
</dbReference>
<feature type="compositionally biased region" description="Low complexity" evidence="1">
    <location>
        <begin position="1165"/>
        <end position="1181"/>
    </location>
</feature>
<dbReference type="PANTHER" id="PTHR12296">
    <property type="entry name" value="DENN DOMAIN-CONTAINING PROTEIN 4"/>
    <property type="match status" value="1"/>
</dbReference>
<dbReference type="EMBL" id="CCKQ01002321">
    <property type="protein sequence ID" value="CDW73413.1"/>
    <property type="molecule type" value="Genomic_DNA"/>
</dbReference>
<feature type="compositionally biased region" description="Low complexity" evidence="1">
    <location>
        <begin position="1360"/>
        <end position="1376"/>
    </location>
</feature>
<dbReference type="InterPro" id="IPR001194">
    <property type="entry name" value="cDENN_dom"/>
</dbReference>
<evidence type="ECO:0000313" key="3">
    <source>
        <dbReference type="EMBL" id="CDW73413.1"/>
    </source>
</evidence>
<dbReference type="Pfam" id="PF02141">
    <property type="entry name" value="DENN"/>
    <property type="match status" value="1"/>
</dbReference>
<dbReference type="SMART" id="SM00801">
    <property type="entry name" value="dDENN"/>
    <property type="match status" value="1"/>
</dbReference>
<feature type="compositionally biased region" description="Basic and acidic residues" evidence="1">
    <location>
        <begin position="1132"/>
        <end position="1141"/>
    </location>
</feature>
<feature type="compositionally biased region" description="Low complexity" evidence="1">
    <location>
        <begin position="1459"/>
        <end position="1476"/>
    </location>
</feature>
<feature type="compositionally biased region" description="Polar residues" evidence="1">
    <location>
        <begin position="1404"/>
        <end position="1418"/>
    </location>
</feature>
<keyword evidence="4" id="KW-1185">Reference proteome</keyword>
<protein>
    <recommendedName>
        <fullName evidence="2">UDENN domain-containing protein</fullName>
    </recommendedName>
</protein>
<dbReference type="Proteomes" id="UP000039865">
    <property type="component" value="Unassembled WGS sequence"/>
</dbReference>
<dbReference type="SMART" id="SM00799">
    <property type="entry name" value="DENN"/>
    <property type="match status" value="1"/>
</dbReference>
<evidence type="ECO:0000313" key="4">
    <source>
        <dbReference type="Proteomes" id="UP000039865"/>
    </source>
</evidence>
<dbReference type="InterPro" id="IPR037516">
    <property type="entry name" value="Tripartite_DENN"/>
</dbReference>
<dbReference type="InterPro" id="IPR005113">
    <property type="entry name" value="uDENN_dom"/>
</dbReference>
<evidence type="ECO:0000259" key="2">
    <source>
        <dbReference type="PROSITE" id="PS50211"/>
    </source>
</evidence>
<dbReference type="Pfam" id="PF03456">
    <property type="entry name" value="uDENN"/>
    <property type="match status" value="1"/>
</dbReference>
<feature type="region of interest" description="Disordered" evidence="1">
    <location>
        <begin position="1165"/>
        <end position="1194"/>
    </location>
</feature>
<accession>A0A077ZU33</accession>
<dbReference type="PROSITE" id="PS50211">
    <property type="entry name" value="DENN"/>
    <property type="match status" value="1"/>
</dbReference>
<name>A0A077ZU33_STYLE</name>